<organism evidence="1 2">
    <name type="scientific">Bauhinia variegata</name>
    <name type="common">Purple orchid tree</name>
    <name type="synonym">Phanera variegata</name>
    <dbReference type="NCBI Taxonomy" id="167791"/>
    <lineage>
        <taxon>Eukaryota</taxon>
        <taxon>Viridiplantae</taxon>
        <taxon>Streptophyta</taxon>
        <taxon>Embryophyta</taxon>
        <taxon>Tracheophyta</taxon>
        <taxon>Spermatophyta</taxon>
        <taxon>Magnoliopsida</taxon>
        <taxon>eudicotyledons</taxon>
        <taxon>Gunneridae</taxon>
        <taxon>Pentapetalae</taxon>
        <taxon>rosids</taxon>
        <taxon>fabids</taxon>
        <taxon>Fabales</taxon>
        <taxon>Fabaceae</taxon>
        <taxon>Cercidoideae</taxon>
        <taxon>Cercideae</taxon>
        <taxon>Bauhiniinae</taxon>
        <taxon>Bauhinia</taxon>
    </lineage>
</organism>
<proteinExistence type="predicted"/>
<comment type="caution">
    <text evidence="1">The sequence shown here is derived from an EMBL/GenBank/DDBJ whole genome shotgun (WGS) entry which is preliminary data.</text>
</comment>
<evidence type="ECO:0000313" key="2">
    <source>
        <dbReference type="Proteomes" id="UP000828941"/>
    </source>
</evidence>
<accession>A0ACB9L7B9</accession>
<keyword evidence="2" id="KW-1185">Reference proteome</keyword>
<evidence type="ECO:0000313" key="1">
    <source>
        <dbReference type="EMBL" id="KAI4305294.1"/>
    </source>
</evidence>
<reference evidence="1 2" key="1">
    <citation type="journal article" date="2022" name="DNA Res.">
        <title>Chromosomal-level genome assembly of the orchid tree Bauhinia variegata (Leguminosae; Cercidoideae) supports the allotetraploid origin hypothesis of Bauhinia.</title>
        <authorList>
            <person name="Zhong Y."/>
            <person name="Chen Y."/>
            <person name="Zheng D."/>
            <person name="Pang J."/>
            <person name="Liu Y."/>
            <person name="Luo S."/>
            <person name="Meng S."/>
            <person name="Qian L."/>
            <person name="Wei D."/>
            <person name="Dai S."/>
            <person name="Zhou R."/>
        </authorList>
    </citation>
    <scope>NUCLEOTIDE SEQUENCE [LARGE SCALE GENOMIC DNA]</scope>
    <source>
        <strain evidence="1">BV-YZ2020</strain>
    </source>
</reference>
<sequence>MTSIAGFCFYLLLASVITCSARNMPEGPNPEHDQMTNEYKPPGSKPKHDPRHPRHHPISEMEQITIDYEPPRSHDPHHHGYPPMTEMGLIRNDYGHPRANPKHDPRHRRHPPLITNDKVPMDSNPKQSMPLSSSISGSIQI</sequence>
<name>A0ACB9L7B9_BAUVA</name>
<gene>
    <name evidence="1" type="ORF">L6164_028666</name>
</gene>
<protein>
    <submittedName>
        <fullName evidence="1">Uncharacterized protein</fullName>
    </submittedName>
</protein>
<dbReference type="EMBL" id="CM039437">
    <property type="protein sequence ID" value="KAI4305294.1"/>
    <property type="molecule type" value="Genomic_DNA"/>
</dbReference>
<dbReference type="Proteomes" id="UP000828941">
    <property type="component" value="Chromosome 12"/>
</dbReference>